<dbReference type="GeneID" id="62209072"/>
<feature type="compositionally biased region" description="Polar residues" evidence="1">
    <location>
        <begin position="826"/>
        <end position="847"/>
    </location>
</feature>
<evidence type="ECO:0000313" key="4">
    <source>
        <dbReference type="Proteomes" id="UP000596902"/>
    </source>
</evidence>
<evidence type="ECO:0000313" key="3">
    <source>
        <dbReference type="EMBL" id="KAF7671066.1"/>
    </source>
</evidence>
<proteinExistence type="predicted"/>
<evidence type="ECO:0008006" key="5">
    <source>
        <dbReference type="Google" id="ProtNLM"/>
    </source>
</evidence>
<dbReference type="Proteomes" id="UP000596902">
    <property type="component" value="Unassembled WGS sequence"/>
</dbReference>
<gene>
    <name evidence="3" type="ORF">GT037_010847</name>
</gene>
<reference evidence="3" key="1">
    <citation type="submission" date="2020-01" db="EMBL/GenBank/DDBJ databases">
        <authorList>
            <person name="Feng Z.H.Z."/>
        </authorList>
    </citation>
    <scope>NUCLEOTIDE SEQUENCE</scope>
    <source>
        <strain evidence="3">CBS107.38</strain>
    </source>
</reference>
<evidence type="ECO:0000256" key="2">
    <source>
        <dbReference type="SAM" id="Phobius"/>
    </source>
</evidence>
<sequence>MATDINTLIESFDFEEEITRAVLYARSARDSTHIVKDILGSALQDKLDSVSKLEDRLKNIKLKSPDTLKIEIDDAGGLTPYWDRLDDETSDQSRFTDEVQAAKSAILAVILRVLGSATEMAEWLRSEINKEGLLKDDSLLFRAAASGIPETVDLLLVHGADLLRFNAEAWNEMNLTRTRTNDMDLLIGLHVFLRSLPESLYIEVSPRPVRDGEGEVWTKTTTLFKLLQSHGVTRLGPQNIRASEMTWIHVPRNNVSVRRLFVEDNPAKLDRLRETDAIAEAVLAKIRWTNHLTITYMEPSYESRDLQDPTGAGLHNTYMAKWSAIVFPYLVLTTIDQQVKDRKERKVLEDELSQAQHMRDALDLDLLGRTLDEAYYPGLAREALDLRNQDQVVSQSKDTFESYDDRERQGKKINGTSFILMVPQLWLYKLGEAVVSSYTMPHGTGYALDDYDNERTFEKRGGALFLKDDQPVDAEAHLGLIMTGFIDRFGEHYTSNGVKYPPPLDLFETRVVGILSEVTNYVKKVPGDESNINKLEYRRERYFIHVISDVRSELAMIKHVLEQQERVLKQFLENCLPANEERLPPNWVQIKASQETIKQYMKRVEKIDGDADRIEKSIQDMLNLKRTHASIRDAHSSLILSTAVIGFTVITIIFTPLAFLTALFALKIDGFENLQISGSDGVFHRGKIGGIFVSTEILTLLLTVIAVWLAFRYINPDEIRRWERKAIGWVKGLIARHVGAMIWPITLILWSKGPKRAKVPDPESPRQNELQGLTATPPETPNPAIIPHTPQVQDESTPIRSTSVATWPVGRKDRMKHLRSTERTKTPSLESSRQFKLQVATASSSKNPRPATAARRASTG</sequence>
<feature type="region of interest" description="Disordered" evidence="1">
    <location>
        <begin position="756"/>
        <end position="860"/>
    </location>
</feature>
<dbReference type="AlphaFoldDB" id="A0A8H7AXW0"/>
<keyword evidence="2" id="KW-1133">Transmembrane helix</keyword>
<feature type="transmembrane region" description="Helical" evidence="2">
    <location>
        <begin position="638"/>
        <end position="666"/>
    </location>
</feature>
<feature type="compositionally biased region" description="Polar residues" evidence="1">
    <location>
        <begin position="790"/>
        <end position="805"/>
    </location>
</feature>
<protein>
    <recommendedName>
        <fullName evidence="5">Ankyrin repeat protein</fullName>
    </recommendedName>
</protein>
<keyword evidence="2" id="KW-0812">Transmembrane</keyword>
<dbReference type="RefSeq" id="XP_038781448.1">
    <property type="nucleotide sequence ID" value="XM_038935894.1"/>
</dbReference>
<comment type="caution">
    <text evidence="3">The sequence shown here is derived from an EMBL/GenBank/DDBJ whole genome shotgun (WGS) entry which is preliminary data.</text>
</comment>
<accession>A0A8H7AXW0</accession>
<feature type="compositionally biased region" description="Low complexity" evidence="1">
    <location>
        <begin position="848"/>
        <end position="860"/>
    </location>
</feature>
<name>A0A8H7AXW0_9PLEO</name>
<dbReference type="EMBL" id="JAAABM010000025">
    <property type="protein sequence ID" value="KAF7671066.1"/>
    <property type="molecule type" value="Genomic_DNA"/>
</dbReference>
<feature type="transmembrane region" description="Helical" evidence="2">
    <location>
        <begin position="687"/>
        <end position="714"/>
    </location>
</feature>
<evidence type="ECO:0000256" key="1">
    <source>
        <dbReference type="SAM" id="MobiDB-lite"/>
    </source>
</evidence>
<reference evidence="3" key="2">
    <citation type="submission" date="2020-08" db="EMBL/GenBank/DDBJ databases">
        <title>Draft Genome Sequence of Cumin Blight Pathogen Alternaria burnsii.</title>
        <authorList>
            <person name="Feng Z."/>
        </authorList>
    </citation>
    <scope>NUCLEOTIDE SEQUENCE</scope>
    <source>
        <strain evidence="3">CBS107.38</strain>
    </source>
</reference>
<organism evidence="3 4">
    <name type="scientific">Alternaria burnsii</name>
    <dbReference type="NCBI Taxonomy" id="1187904"/>
    <lineage>
        <taxon>Eukaryota</taxon>
        <taxon>Fungi</taxon>
        <taxon>Dikarya</taxon>
        <taxon>Ascomycota</taxon>
        <taxon>Pezizomycotina</taxon>
        <taxon>Dothideomycetes</taxon>
        <taxon>Pleosporomycetidae</taxon>
        <taxon>Pleosporales</taxon>
        <taxon>Pleosporineae</taxon>
        <taxon>Pleosporaceae</taxon>
        <taxon>Alternaria</taxon>
        <taxon>Alternaria sect. Alternaria</taxon>
    </lineage>
</organism>
<keyword evidence="4" id="KW-1185">Reference proteome</keyword>
<keyword evidence="2" id="KW-0472">Membrane</keyword>